<dbReference type="PANTHER" id="PTHR22168">
    <property type="entry name" value="TMEM26 PROTEIN"/>
    <property type="match status" value="1"/>
</dbReference>
<dbReference type="Proteomes" id="UP001347796">
    <property type="component" value="Unassembled WGS sequence"/>
</dbReference>
<comment type="caution">
    <text evidence="2">The sequence shown here is derived from an EMBL/GenBank/DDBJ whole genome shotgun (WGS) entry which is preliminary data.</text>
</comment>
<dbReference type="PANTHER" id="PTHR22168:SF7">
    <property type="entry name" value="TRANSMEMBRANE PROTEIN 26-LIKE"/>
    <property type="match status" value="1"/>
</dbReference>
<dbReference type="AlphaFoldDB" id="A0AAN8J9R8"/>
<evidence type="ECO:0008006" key="4">
    <source>
        <dbReference type="Google" id="ProtNLM"/>
    </source>
</evidence>
<feature type="transmembrane region" description="Helical" evidence="1">
    <location>
        <begin position="87"/>
        <end position="108"/>
    </location>
</feature>
<dbReference type="Pfam" id="PF09772">
    <property type="entry name" value="Tmem26"/>
    <property type="match status" value="1"/>
</dbReference>
<keyword evidence="3" id="KW-1185">Reference proteome</keyword>
<proteinExistence type="predicted"/>
<name>A0AAN8J9R8_PATCE</name>
<dbReference type="InterPro" id="IPR019169">
    <property type="entry name" value="Transmembrane_26"/>
</dbReference>
<keyword evidence="1" id="KW-1133">Transmembrane helix</keyword>
<evidence type="ECO:0000313" key="2">
    <source>
        <dbReference type="EMBL" id="KAK6170688.1"/>
    </source>
</evidence>
<feature type="transmembrane region" description="Helical" evidence="1">
    <location>
        <begin position="61"/>
        <end position="80"/>
    </location>
</feature>
<feature type="transmembrane region" description="Helical" evidence="1">
    <location>
        <begin position="17"/>
        <end position="41"/>
    </location>
</feature>
<feature type="transmembrane region" description="Helical" evidence="1">
    <location>
        <begin position="178"/>
        <end position="197"/>
    </location>
</feature>
<feature type="transmembrane region" description="Helical" evidence="1">
    <location>
        <begin position="297"/>
        <end position="319"/>
    </location>
</feature>
<keyword evidence="1" id="KW-0812">Transmembrane</keyword>
<feature type="transmembrane region" description="Helical" evidence="1">
    <location>
        <begin position="258"/>
        <end position="277"/>
    </location>
</feature>
<accession>A0AAN8J9R8</accession>
<feature type="transmembrane region" description="Helical" evidence="1">
    <location>
        <begin position="209"/>
        <end position="229"/>
    </location>
</feature>
<reference evidence="2 3" key="1">
    <citation type="submission" date="2024-01" db="EMBL/GenBank/DDBJ databases">
        <title>The genome of the rayed Mediterranean limpet Patella caerulea (Linnaeus, 1758).</title>
        <authorList>
            <person name="Anh-Thu Weber A."/>
            <person name="Halstead-Nussloch G."/>
        </authorList>
    </citation>
    <scope>NUCLEOTIDE SEQUENCE [LARGE SCALE GENOMIC DNA]</scope>
    <source>
        <strain evidence="2">AATW-2023a</strain>
        <tissue evidence="2">Whole specimen</tissue>
    </source>
</reference>
<evidence type="ECO:0000313" key="3">
    <source>
        <dbReference type="Proteomes" id="UP001347796"/>
    </source>
</evidence>
<dbReference type="EMBL" id="JAZGQO010000014">
    <property type="protein sequence ID" value="KAK6170688.1"/>
    <property type="molecule type" value="Genomic_DNA"/>
</dbReference>
<feature type="transmembrane region" description="Helical" evidence="1">
    <location>
        <begin position="146"/>
        <end position="166"/>
    </location>
</feature>
<keyword evidence="1" id="KW-0472">Membrane</keyword>
<organism evidence="2 3">
    <name type="scientific">Patella caerulea</name>
    <name type="common">Rayed Mediterranean limpet</name>
    <dbReference type="NCBI Taxonomy" id="87958"/>
    <lineage>
        <taxon>Eukaryota</taxon>
        <taxon>Metazoa</taxon>
        <taxon>Spiralia</taxon>
        <taxon>Lophotrochozoa</taxon>
        <taxon>Mollusca</taxon>
        <taxon>Gastropoda</taxon>
        <taxon>Patellogastropoda</taxon>
        <taxon>Patelloidea</taxon>
        <taxon>Patellidae</taxon>
        <taxon>Patella</taxon>
    </lineage>
</organism>
<gene>
    <name evidence="2" type="ORF">SNE40_019017</name>
</gene>
<sequence length="368" mass="42202">MSSSDDVGVEMTWKSEVWFALGECCFYLISIIWALLVRLILILHTYVSLWKVVTQTNDEQYWYLLGLVLIQLGELIYRVAVCKGNEGMWVCPCFFFYLLSTVPSIWILELDRLEQYDQISQNVTASGVALSSVQGISIPIKLSADVWVSVIEQSLLFLLILCRWILPRGEITRDQLSQLLFVYIGMASDIMELFVLFDEQTVRNDKVLVYIILVVWSISLLQFCLVLTATRNPKKARVATVHPTESSAPTKGKKKKDILIMCLTTEVWSLLVTFLMQDGPFLCVRLYALIRYTLITYNILFFTCKNLLVVMLLTYRLIVLCCQNDEKEKDDDEEIIIGQQEKKDAIEAADYDNDKPTNGNFVSVMNVN</sequence>
<protein>
    <recommendedName>
        <fullName evidence="4">Transmembrane protein 26</fullName>
    </recommendedName>
</protein>
<evidence type="ECO:0000256" key="1">
    <source>
        <dbReference type="SAM" id="Phobius"/>
    </source>
</evidence>